<name>R4UY41_SINCU</name>
<evidence type="ECO:0000256" key="4">
    <source>
        <dbReference type="ARBA" id="ARBA00023180"/>
    </source>
</evidence>
<keyword evidence="4" id="KW-0325">Glycoprotein</keyword>
<feature type="chain" id="PRO_5004371535" evidence="6">
    <location>
        <begin position="32"/>
        <end position="278"/>
    </location>
</feature>
<dbReference type="PANTHER" id="PTHR19331:SF465">
    <property type="entry name" value="EGG PEPTIDE SPERACT RECEPTOR"/>
    <property type="match status" value="1"/>
</dbReference>
<keyword evidence="1 6" id="KW-0732">Signal</keyword>
<evidence type="ECO:0000256" key="5">
    <source>
        <dbReference type="PROSITE-ProRule" id="PRU00196"/>
    </source>
</evidence>
<organism evidence="8">
    <name type="scientific">Sinohyriopsis cumingii</name>
    <name type="common">Triangle sail mussel</name>
    <name type="synonym">Hyriopsis cumingii</name>
    <dbReference type="NCBI Taxonomy" id="165450"/>
    <lineage>
        <taxon>Eukaryota</taxon>
        <taxon>Metazoa</taxon>
        <taxon>Spiralia</taxon>
        <taxon>Lophotrochozoa</taxon>
        <taxon>Mollusca</taxon>
        <taxon>Bivalvia</taxon>
        <taxon>Autobranchia</taxon>
        <taxon>Heteroconchia</taxon>
        <taxon>Palaeoheterodonta</taxon>
        <taxon>Unionida</taxon>
        <taxon>Unionoidea</taxon>
        <taxon>Unionidae</taxon>
        <taxon>Gonideinae</taxon>
        <taxon>Sinohyriopsis</taxon>
    </lineage>
</organism>
<dbReference type="SMART" id="SM00202">
    <property type="entry name" value="SR"/>
    <property type="match status" value="1"/>
</dbReference>
<evidence type="ECO:0000313" key="8">
    <source>
        <dbReference type="EMBL" id="AGM37976.1"/>
    </source>
</evidence>
<dbReference type="AlphaFoldDB" id="R4UY41"/>
<evidence type="ECO:0000256" key="6">
    <source>
        <dbReference type="SAM" id="SignalP"/>
    </source>
</evidence>
<dbReference type="SUPFAM" id="SSF56487">
    <property type="entry name" value="SRCR-like"/>
    <property type="match status" value="2"/>
</dbReference>
<dbReference type="Pfam" id="PF00530">
    <property type="entry name" value="SRCR"/>
    <property type="match status" value="1"/>
</dbReference>
<keyword evidence="2" id="KW-0677">Repeat</keyword>
<keyword evidence="8" id="KW-0675">Receptor</keyword>
<dbReference type="InterPro" id="IPR001190">
    <property type="entry name" value="SRCR"/>
</dbReference>
<feature type="disulfide bond" evidence="5">
    <location>
        <begin position="125"/>
        <end position="135"/>
    </location>
</feature>
<dbReference type="PROSITE" id="PS50287">
    <property type="entry name" value="SRCR_2"/>
    <property type="match status" value="2"/>
</dbReference>
<dbReference type="Gene3D" id="3.10.250.10">
    <property type="entry name" value="SRCR-like domain"/>
    <property type="match status" value="2"/>
</dbReference>
<protein>
    <submittedName>
        <fullName evidence="8">Scavenger receptor cysteine-rich protein 2</fullName>
    </submittedName>
</protein>
<comment type="caution">
    <text evidence="5">Lacks conserved residue(s) required for the propagation of feature annotation.</text>
</comment>
<dbReference type="InterPro" id="IPR036772">
    <property type="entry name" value="SRCR-like_dom_sf"/>
</dbReference>
<feature type="domain" description="SRCR" evidence="7">
    <location>
        <begin position="159"/>
        <end position="240"/>
    </location>
</feature>
<reference evidence="8" key="1">
    <citation type="submission" date="2013-02" db="EMBL/GenBank/DDBJ databases">
        <title>Molecular cloning and expression analysis of scavenger receptor cysteine-rich protein 2 gene in Hyriopsis cumingii.</title>
        <authorList>
            <person name="Li J."/>
            <person name="Li X."/>
            <person name="Bai Z."/>
            <person name="Wang G."/>
        </authorList>
    </citation>
    <scope>NUCLEOTIDE SEQUENCE</scope>
</reference>
<evidence type="ECO:0000256" key="2">
    <source>
        <dbReference type="ARBA" id="ARBA00022737"/>
    </source>
</evidence>
<dbReference type="GO" id="GO:0016020">
    <property type="term" value="C:membrane"/>
    <property type="evidence" value="ECO:0007669"/>
    <property type="project" value="InterPro"/>
</dbReference>
<evidence type="ECO:0000259" key="7">
    <source>
        <dbReference type="PROSITE" id="PS50287"/>
    </source>
</evidence>
<feature type="domain" description="SRCR" evidence="7">
    <location>
        <begin position="54"/>
        <end position="152"/>
    </location>
</feature>
<dbReference type="PANTHER" id="PTHR19331">
    <property type="entry name" value="SCAVENGER RECEPTOR DOMAIN-CONTAINING"/>
    <property type="match status" value="1"/>
</dbReference>
<evidence type="ECO:0000256" key="3">
    <source>
        <dbReference type="ARBA" id="ARBA00023157"/>
    </source>
</evidence>
<keyword evidence="3 5" id="KW-1015">Disulfide bond</keyword>
<sequence length="278" mass="31957">MKRLYSEKIKKMVTFYFICILLLVHHESVYCESSSTTATSDTRNTIDAAGTTDKRITEYYLKLEHGKHGWVEIKILNTTDYLCSHTFTDADATVVCREIGYKGGFAYILPDYYRDVYHGMLSLGCNGTEEIIRDCSNLTYASNCRPAAAYCFNNSGFDFRLVNISTSGYGHLEMALDGEWRPVCAWDTIDNNQIVLDLLCQYMGFSNGTSAPRVEKNPVEKFWLPYMCGCRKGGNLLSSCSVVLNDDEVPYNRVEWRNNRYIRRYYQCLRLLPLIKCF</sequence>
<feature type="signal peptide" evidence="6">
    <location>
        <begin position="1"/>
        <end position="31"/>
    </location>
</feature>
<evidence type="ECO:0000256" key="1">
    <source>
        <dbReference type="ARBA" id="ARBA00022729"/>
    </source>
</evidence>
<dbReference type="EMBL" id="KC691746">
    <property type="protein sequence ID" value="AGM37976.1"/>
    <property type="molecule type" value="mRNA"/>
</dbReference>
<accession>R4UY41</accession>
<proteinExistence type="evidence at transcript level"/>